<dbReference type="GO" id="GO:0003677">
    <property type="term" value="F:DNA binding"/>
    <property type="evidence" value="ECO:0007669"/>
    <property type="project" value="UniProtKB-KW"/>
</dbReference>
<feature type="compositionally biased region" description="Basic residues" evidence="6">
    <location>
        <begin position="247"/>
        <end position="256"/>
    </location>
</feature>
<dbReference type="PRINTS" id="PR00367">
    <property type="entry name" value="ETHRSPELEMNT"/>
</dbReference>
<keyword evidence="2" id="KW-0805">Transcription regulation</keyword>
<dbReference type="InterPro" id="IPR036955">
    <property type="entry name" value="AP2/ERF_dom_sf"/>
</dbReference>
<dbReference type="AlphaFoldDB" id="A0AAW1NTG3"/>
<dbReference type="PROSITE" id="PS51032">
    <property type="entry name" value="AP2_ERF"/>
    <property type="match status" value="2"/>
</dbReference>
<evidence type="ECO:0000256" key="1">
    <source>
        <dbReference type="ARBA" id="ARBA00004123"/>
    </source>
</evidence>
<evidence type="ECO:0000256" key="3">
    <source>
        <dbReference type="ARBA" id="ARBA00023125"/>
    </source>
</evidence>
<comment type="caution">
    <text evidence="8">The sequence shown here is derived from an EMBL/GenBank/DDBJ whole genome shotgun (WGS) entry which is preliminary data.</text>
</comment>
<feature type="region of interest" description="Disordered" evidence="6">
    <location>
        <begin position="233"/>
        <end position="256"/>
    </location>
</feature>
<feature type="domain" description="AP2/ERF" evidence="7">
    <location>
        <begin position="253"/>
        <end position="311"/>
    </location>
</feature>
<evidence type="ECO:0000313" key="8">
    <source>
        <dbReference type="EMBL" id="KAK9794049.1"/>
    </source>
</evidence>
<feature type="compositionally biased region" description="Polar residues" evidence="6">
    <location>
        <begin position="204"/>
        <end position="215"/>
    </location>
</feature>
<dbReference type="SUPFAM" id="SSF54171">
    <property type="entry name" value="DNA-binding domain"/>
    <property type="match status" value="2"/>
</dbReference>
<dbReference type="Proteomes" id="UP001465755">
    <property type="component" value="Unassembled WGS sequence"/>
</dbReference>
<protein>
    <recommendedName>
        <fullName evidence="7">AP2/ERF domain-containing protein</fullName>
    </recommendedName>
</protein>
<feature type="region of interest" description="Disordered" evidence="6">
    <location>
        <begin position="170"/>
        <end position="221"/>
    </location>
</feature>
<gene>
    <name evidence="8" type="ORF">WJX73_007059</name>
</gene>
<dbReference type="CDD" id="cd00018">
    <property type="entry name" value="AP2"/>
    <property type="match status" value="2"/>
</dbReference>
<evidence type="ECO:0000256" key="2">
    <source>
        <dbReference type="ARBA" id="ARBA00023015"/>
    </source>
</evidence>
<feature type="compositionally biased region" description="Basic and acidic residues" evidence="6">
    <location>
        <begin position="180"/>
        <end position="195"/>
    </location>
</feature>
<organism evidence="8 9">
    <name type="scientific">Symbiochloris irregularis</name>
    <dbReference type="NCBI Taxonomy" id="706552"/>
    <lineage>
        <taxon>Eukaryota</taxon>
        <taxon>Viridiplantae</taxon>
        <taxon>Chlorophyta</taxon>
        <taxon>core chlorophytes</taxon>
        <taxon>Trebouxiophyceae</taxon>
        <taxon>Trebouxiales</taxon>
        <taxon>Trebouxiaceae</taxon>
        <taxon>Symbiochloris</taxon>
    </lineage>
</organism>
<keyword evidence="9" id="KW-1185">Reference proteome</keyword>
<keyword evidence="5" id="KW-0539">Nucleus</keyword>
<dbReference type="PANTHER" id="PTHR32467:SF90">
    <property type="entry name" value="AP2-LIKE ETHYLENE-RESPONSIVE TRANSCRIPTION FACTOR AIL1"/>
    <property type="match status" value="1"/>
</dbReference>
<reference evidence="8 9" key="1">
    <citation type="journal article" date="2024" name="Nat. Commun.">
        <title>Phylogenomics reveals the evolutionary origins of lichenization in chlorophyte algae.</title>
        <authorList>
            <person name="Puginier C."/>
            <person name="Libourel C."/>
            <person name="Otte J."/>
            <person name="Skaloud P."/>
            <person name="Haon M."/>
            <person name="Grisel S."/>
            <person name="Petersen M."/>
            <person name="Berrin J.G."/>
            <person name="Delaux P.M."/>
            <person name="Dal Grande F."/>
            <person name="Keller J."/>
        </authorList>
    </citation>
    <scope>NUCLEOTIDE SEQUENCE [LARGE SCALE GENOMIC DNA]</scope>
    <source>
        <strain evidence="8 9">SAG 2036</strain>
    </source>
</reference>
<dbReference type="Pfam" id="PF00847">
    <property type="entry name" value="AP2"/>
    <property type="match status" value="1"/>
</dbReference>
<keyword evidence="3" id="KW-0238">DNA-binding</keyword>
<evidence type="ECO:0000259" key="7">
    <source>
        <dbReference type="PROSITE" id="PS51032"/>
    </source>
</evidence>
<evidence type="ECO:0000256" key="6">
    <source>
        <dbReference type="SAM" id="MobiDB-lite"/>
    </source>
</evidence>
<accession>A0AAW1NTG3</accession>
<evidence type="ECO:0000313" key="9">
    <source>
        <dbReference type="Proteomes" id="UP001465755"/>
    </source>
</evidence>
<proteinExistence type="predicted"/>
<dbReference type="EMBL" id="JALJOQ010000143">
    <property type="protein sequence ID" value="KAK9794049.1"/>
    <property type="molecule type" value="Genomic_DNA"/>
</dbReference>
<dbReference type="InterPro" id="IPR016177">
    <property type="entry name" value="DNA-bd_dom_sf"/>
</dbReference>
<evidence type="ECO:0000256" key="4">
    <source>
        <dbReference type="ARBA" id="ARBA00023163"/>
    </source>
</evidence>
<comment type="subcellular location">
    <subcellularLocation>
        <location evidence="1">Nucleus</location>
    </subcellularLocation>
</comment>
<dbReference type="InterPro" id="IPR001471">
    <property type="entry name" value="AP2/ERF_dom"/>
</dbReference>
<evidence type="ECO:0000256" key="5">
    <source>
        <dbReference type="ARBA" id="ARBA00023242"/>
    </source>
</evidence>
<name>A0AAW1NTG3_9CHLO</name>
<dbReference type="PANTHER" id="PTHR32467">
    <property type="entry name" value="AP2-LIKE ETHYLENE-RESPONSIVE TRANSCRIPTION FACTOR"/>
    <property type="match status" value="1"/>
</dbReference>
<dbReference type="Gene3D" id="3.30.730.10">
    <property type="entry name" value="AP2/ERF domain"/>
    <property type="match status" value="2"/>
</dbReference>
<sequence length="426" mass="47474">MSSRQPSTASDSSLPFSQVRPTHESCLVWNEQGVLNEEFPHSSQFVVLESSPVSLRHGAVLKGPSSPIWSPEGFRHGMSSDGTGEVTDARQVALSRLHSSEEPPAKRRFLQLFPSFEHEAPRMYPLNEAFHFVQQPLMVPTKEEPAGTSVLTPLASTVLHAPGREGYHHVLRSSMQQPPEPERPSGKRKRGEITARKPSIAVQAVSTSANSSQVDFDSEPLTLERDDVTMTRRTAAADQAEEAPRTRTARSSRYRGVTKHRRSGRWEAHIWVKDLGRQVYLGGYEHEDHAAEAHDVAALKCKGKRVKTNFSIQRYADLMQVMDSISLDELIMTVRRQSQGFSRGSSAYRGVTRHPTGRWEARVGVPGSKHVYLGLYEGEEEAARAYDSSLVRLRGSSAATNFALSEYKSDLAAYHKLHQARTAHML</sequence>
<keyword evidence="4" id="KW-0804">Transcription</keyword>
<dbReference type="GO" id="GO:0003700">
    <property type="term" value="F:DNA-binding transcription factor activity"/>
    <property type="evidence" value="ECO:0007669"/>
    <property type="project" value="InterPro"/>
</dbReference>
<feature type="domain" description="AP2/ERF" evidence="7">
    <location>
        <begin position="347"/>
        <end position="403"/>
    </location>
</feature>
<dbReference type="GO" id="GO:0005634">
    <property type="term" value="C:nucleus"/>
    <property type="evidence" value="ECO:0007669"/>
    <property type="project" value="UniProtKB-SubCell"/>
</dbReference>
<dbReference type="SMART" id="SM00380">
    <property type="entry name" value="AP2"/>
    <property type="match status" value="2"/>
</dbReference>